<keyword evidence="3" id="KW-1185">Reference proteome</keyword>
<dbReference type="EMBL" id="NCKU01002646">
    <property type="protein sequence ID" value="RWS09106.1"/>
    <property type="molecule type" value="Genomic_DNA"/>
</dbReference>
<comment type="caution">
    <text evidence="2">The sequence shown here is derived from an EMBL/GenBank/DDBJ whole genome shotgun (WGS) entry which is preliminary data.</text>
</comment>
<dbReference type="SMART" id="SM00120">
    <property type="entry name" value="HX"/>
    <property type="match status" value="2"/>
</dbReference>
<name>A0A3S3P6R5_9ACAR</name>
<dbReference type="AlphaFoldDB" id="A0A3S3P6R5"/>
<evidence type="ECO:0000256" key="1">
    <source>
        <dbReference type="PROSITE-ProRule" id="PRU01011"/>
    </source>
</evidence>
<organism evidence="2 3">
    <name type="scientific">Dinothrombium tinctorium</name>
    <dbReference type="NCBI Taxonomy" id="1965070"/>
    <lineage>
        <taxon>Eukaryota</taxon>
        <taxon>Metazoa</taxon>
        <taxon>Ecdysozoa</taxon>
        <taxon>Arthropoda</taxon>
        <taxon>Chelicerata</taxon>
        <taxon>Arachnida</taxon>
        <taxon>Acari</taxon>
        <taxon>Acariformes</taxon>
        <taxon>Trombidiformes</taxon>
        <taxon>Prostigmata</taxon>
        <taxon>Anystina</taxon>
        <taxon>Parasitengona</taxon>
        <taxon>Trombidioidea</taxon>
        <taxon>Trombidiidae</taxon>
        <taxon>Dinothrombium</taxon>
    </lineage>
</organism>
<dbReference type="PROSITE" id="PS51642">
    <property type="entry name" value="HEMOPEXIN_2"/>
    <property type="match status" value="2"/>
</dbReference>
<dbReference type="Proteomes" id="UP000285301">
    <property type="component" value="Unassembled WGS sequence"/>
</dbReference>
<evidence type="ECO:0000313" key="2">
    <source>
        <dbReference type="EMBL" id="RWS09106.1"/>
    </source>
</evidence>
<dbReference type="InterPro" id="IPR036375">
    <property type="entry name" value="Hemopexin-like_dom_sf"/>
</dbReference>
<dbReference type="Gene3D" id="2.110.10.10">
    <property type="entry name" value="Hemopexin-like domain"/>
    <property type="match status" value="2"/>
</dbReference>
<dbReference type="SUPFAM" id="SSF50923">
    <property type="entry name" value="Hemopexin-like domain"/>
    <property type="match status" value="2"/>
</dbReference>
<gene>
    <name evidence="2" type="ORF">B4U79_17724</name>
</gene>
<accession>A0A3S3P6R5</accession>
<sequence>MHHNRAGSKKLSDRDGKQLELQSYFCKDEPLVTIVGVYLKSKRVHLIIRKRQFELEDEKIIDVAIESIDALPRVDEQSIQAAKLDLLAIRGINFEQTVKEEEEIAENFICHNISNTLVIFKNKIFFLDEASKIHHNSEEEFELGADSDVRRFVFGGYNQVFAGCPQPLCLDASLDAADIIDESLTLFRGKYYWKIDKDKPLLVKNRLLISDKFAEISDGFIDAVMIDDCAVHMFKENSLLLYIRKEKLIDYVKSWLLNKVYAGEMIAAIENSNIEGVKITNGQSWSLLFPRVDDFLHHYGRTDAAVALRSSSELFLLFNGTHLNKILSNEYWKVVFAVIYTRIEQSVPSHLSAIVKKEILDKVRYLLENSTEIAILNQNFPKSIDDAYFDVKSSSEEDIEHKFKAAKDLQKYFCKDEPIVKFNGLYKMQNRMHLLFKKEKFELEDEKSIDIIIDYVNRNYSSGYFAPDESSIKPIQSAIIDNVNTFKEGDKYVCYDISSMMVIFTDSFHLISEVVDLLALEPLCLDASLDAADILDSTRRTLFVFRGKYYWEIDNNSPPLVRDRKIIGDLFPNVDGFIDCVAVDEYAIHAFKVLNT</sequence>
<feature type="repeat" description="Hemopexin" evidence="1">
    <location>
        <begin position="167"/>
        <end position="216"/>
    </location>
</feature>
<reference evidence="2 3" key="1">
    <citation type="journal article" date="2018" name="Gigascience">
        <title>Genomes of trombidid mites reveal novel predicted allergens and laterally-transferred genes associated with secondary metabolism.</title>
        <authorList>
            <person name="Dong X."/>
            <person name="Chaisiri K."/>
            <person name="Xia D."/>
            <person name="Armstrong S.D."/>
            <person name="Fang Y."/>
            <person name="Donnelly M.J."/>
            <person name="Kadowaki T."/>
            <person name="McGarry J.W."/>
            <person name="Darby A.C."/>
            <person name="Makepeace B.L."/>
        </authorList>
    </citation>
    <scope>NUCLEOTIDE SEQUENCE [LARGE SCALE GENOMIC DNA]</scope>
    <source>
        <strain evidence="2">UoL-WK</strain>
    </source>
</reference>
<feature type="repeat" description="Hemopexin" evidence="1">
    <location>
        <begin position="526"/>
        <end position="574"/>
    </location>
</feature>
<proteinExistence type="predicted"/>
<protein>
    <submittedName>
        <fullName evidence="2">Uncharacterized protein</fullName>
    </submittedName>
</protein>
<dbReference type="InterPro" id="IPR018487">
    <property type="entry name" value="Hemopexin-like_repeat"/>
</dbReference>
<evidence type="ECO:0000313" key="3">
    <source>
        <dbReference type="Proteomes" id="UP000285301"/>
    </source>
</evidence>